<dbReference type="PANTHER" id="PTHR30383">
    <property type="entry name" value="THIOESTERASE 1/PROTEASE 1/LYSOPHOSPHOLIPASE L1"/>
    <property type="match status" value="1"/>
</dbReference>
<dbReference type="InterPro" id="IPR001087">
    <property type="entry name" value="GDSL"/>
</dbReference>
<proteinExistence type="predicted"/>
<keyword evidence="2" id="KW-1185">Reference proteome</keyword>
<dbReference type="SUPFAM" id="SSF52266">
    <property type="entry name" value="SGNH hydrolase"/>
    <property type="match status" value="1"/>
</dbReference>
<evidence type="ECO:0000313" key="1">
    <source>
        <dbReference type="EMBL" id="KAK9769800.1"/>
    </source>
</evidence>
<organism evidence="1 2">
    <name type="scientific">Seiridium cardinale</name>
    <dbReference type="NCBI Taxonomy" id="138064"/>
    <lineage>
        <taxon>Eukaryota</taxon>
        <taxon>Fungi</taxon>
        <taxon>Dikarya</taxon>
        <taxon>Ascomycota</taxon>
        <taxon>Pezizomycotina</taxon>
        <taxon>Sordariomycetes</taxon>
        <taxon>Xylariomycetidae</taxon>
        <taxon>Amphisphaeriales</taxon>
        <taxon>Sporocadaceae</taxon>
        <taxon>Seiridium</taxon>
    </lineage>
</organism>
<dbReference type="PANTHER" id="PTHR30383:SF5">
    <property type="entry name" value="SGNH HYDROLASE-TYPE ESTERASE DOMAIN-CONTAINING PROTEIN"/>
    <property type="match status" value="1"/>
</dbReference>
<evidence type="ECO:0000313" key="2">
    <source>
        <dbReference type="Proteomes" id="UP001465668"/>
    </source>
</evidence>
<reference evidence="1 2" key="1">
    <citation type="submission" date="2024-02" db="EMBL/GenBank/DDBJ databases">
        <title>First draft genome assembly of two strains of Seiridium cardinale.</title>
        <authorList>
            <person name="Emiliani G."/>
            <person name="Scali E."/>
        </authorList>
    </citation>
    <scope>NUCLEOTIDE SEQUENCE [LARGE SCALE GENOMIC DNA]</scope>
    <source>
        <strain evidence="1 2">BM-138-000479</strain>
    </source>
</reference>
<sequence>MVVGDSITQGRQGDFTWRYRLWQWANDNKINLDFVGPRSGTNPPRAATPPLPPIIPGEPFPDLAIRDGGGYSKQMEDSEEFVRSGASRHCAVWGWQVRLAKEAIQEQVLQYKPDYLLVELGANDIGFSITDAEQTLENVKVLIDHARAGKRTLRFALANVPQHSYLADSAPNGLLTKLEQYNNLLEGKVKEWSTDESRIHLVNLRSLYDCDKHACRDVYDGLHPNFLGEYEIASAFVQTLTEAFGFQGKPLVIPSNSTFPHVSRPGNVRAASRREGLVVTWDPVYDAFGYEYRMRAAGEKDWTLGKADANRLDAVWLANRTLYEFQVRTTYGDQSQPKSQWSTAISTIARAETVLLPTNINITRNGDQYDVTWSPPLGEFHVYAYELIIRRRNGIFIRQGATGSTHTLRGLQFQGGDSAAILGWTDLGPGKPVAVWGDQAWDYKLECEYRTATRPL</sequence>
<dbReference type="EMBL" id="JARVKM010000110">
    <property type="protein sequence ID" value="KAK9769800.1"/>
    <property type="molecule type" value="Genomic_DNA"/>
</dbReference>
<name>A0ABR2X7N4_9PEZI</name>
<dbReference type="InterPro" id="IPR013783">
    <property type="entry name" value="Ig-like_fold"/>
</dbReference>
<comment type="caution">
    <text evidence="1">The sequence shown here is derived from an EMBL/GenBank/DDBJ whole genome shotgun (WGS) entry which is preliminary data.</text>
</comment>
<dbReference type="Proteomes" id="UP001465668">
    <property type="component" value="Unassembled WGS sequence"/>
</dbReference>
<dbReference type="Gene3D" id="2.60.40.10">
    <property type="entry name" value="Immunoglobulins"/>
    <property type="match status" value="1"/>
</dbReference>
<dbReference type="InterPro" id="IPR036116">
    <property type="entry name" value="FN3_sf"/>
</dbReference>
<gene>
    <name evidence="1" type="ORF">SCAR479_13518</name>
</gene>
<protein>
    <submittedName>
        <fullName evidence="1">Fibronectin type III domain-containing protein</fullName>
    </submittedName>
</protein>
<dbReference type="CDD" id="cd00063">
    <property type="entry name" value="FN3"/>
    <property type="match status" value="1"/>
</dbReference>
<dbReference type="SUPFAM" id="SSF49265">
    <property type="entry name" value="Fibronectin type III"/>
    <property type="match status" value="1"/>
</dbReference>
<dbReference type="Pfam" id="PF00657">
    <property type="entry name" value="Lipase_GDSL"/>
    <property type="match status" value="1"/>
</dbReference>
<accession>A0ABR2X7N4</accession>
<dbReference type="InterPro" id="IPR051532">
    <property type="entry name" value="Ester_Hydrolysis_Enzymes"/>
</dbReference>
<dbReference type="InterPro" id="IPR036514">
    <property type="entry name" value="SGNH_hydro_sf"/>
</dbReference>
<dbReference type="Gene3D" id="3.40.50.1110">
    <property type="entry name" value="SGNH hydrolase"/>
    <property type="match status" value="1"/>
</dbReference>
<dbReference type="InterPro" id="IPR003961">
    <property type="entry name" value="FN3_dom"/>
</dbReference>